<proteinExistence type="inferred from homology"/>
<dbReference type="RefSeq" id="WP_112149407.1">
    <property type="nucleotide sequence ID" value="NZ_CATZXA010000156.1"/>
</dbReference>
<evidence type="ECO:0000259" key="4">
    <source>
        <dbReference type="Pfam" id="PF00205"/>
    </source>
</evidence>
<evidence type="ECO:0000313" key="8">
    <source>
        <dbReference type="Proteomes" id="UP000248557"/>
    </source>
</evidence>
<dbReference type="GO" id="GO:0009097">
    <property type="term" value="P:isoleucine biosynthetic process"/>
    <property type="evidence" value="ECO:0007669"/>
    <property type="project" value="TreeGrafter"/>
</dbReference>
<name>A0A328Q4W3_9EURY</name>
<dbReference type="GO" id="GO:0030976">
    <property type="term" value="F:thiamine pyrophosphate binding"/>
    <property type="evidence" value="ECO:0007669"/>
    <property type="project" value="InterPro"/>
</dbReference>
<evidence type="ECO:0000313" key="7">
    <source>
        <dbReference type="EMBL" id="RAP03397.1"/>
    </source>
</evidence>
<protein>
    <submittedName>
        <fullName evidence="7">Acetolactate synthase</fullName>
    </submittedName>
</protein>
<feature type="domain" description="Thiamine pyrophosphate enzyme central" evidence="4">
    <location>
        <begin position="203"/>
        <end position="338"/>
    </location>
</feature>
<dbReference type="GO" id="GO:0005948">
    <property type="term" value="C:acetolactate synthase complex"/>
    <property type="evidence" value="ECO:0007669"/>
    <property type="project" value="TreeGrafter"/>
</dbReference>
<dbReference type="InterPro" id="IPR011766">
    <property type="entry name" value="TPP_enzyme_TPP-bd"/>
</dbReference>
<dbReference type="InterPro" id="IPR045229">
    <property type="entry name" value="TPP_enz"/>
</dbReference>
<dbReference type="Pfam" id="PF02776">
    <property type="entry name" value="TPP_enzyme_N"/>
    <property type="match status" value="1"/>
</dbReference>
<dbReference type="GO" id="GO:0009099">
    <property type="term" value="P:L-valine biosynthetic process"/>
    <property type="evidence" value="ECO:0007669"/>
    <property type="project" value="TreeGrafter"/>
</dbReference>
<evidence type="ECO:0000256" key="1">
    <source>
        <dbReference type="ARBA" id="ARBA00007812"/>
    </source>
</evidence>
<dbReference type="GO" id="GO:0000287">
    <property type="term" value="F:magnesium ion binding"/>
    <property type="evidence" value="ECO:0007669"/>
    <property type="project" value="InterPro"/>
</dbReference>
<dbReference type="Pfam" id="PF00205">
    <property type="entry name" value="TPP_enzyme_M"/>
    <property type="match status" value="1"/>
</dbReference>
<accession>A0A328Q4W3</accession>
<dbReference type="GO" id="GO:0044272">
    <property type="term" value="P:sulfur compound biosynthetic process"/>
    <property type="evidence" value="ECO:0007669"/>
    <property type="project" value="UniProtKB-ARBA"/>
</dbReference>
<dbReference type="Pfam" id="PF02775">
    <property type="entry name" value="TPP_enzyme_C"/>
    <property type="match status" value="1"/>
</dbReference>
<dbReference type="EMBL" id="NGJK01000026">
    <property type="protein sequence ID" value="RAP03397.1"/>
    <property type="molecule type" value="Genomic_DNA"/>
</dbReference>
<dbReference type="GO" id="GO:0003984">
    <property type="term" value="F:acetolactate synthase activity"/>
    <property type="evidence" value="ECO:0007669"/>
    <property type="project" value="TreeGrafter"/>
</dbReference>
<dbReference type="AlphaFoldDB" id="A0A328Q4W3"/>
<feature type="domain" description="Thiamine pyrophosphate enzyme TPP-binding" evidence="5">
    <location>
        <begin position="414"/>
        <end position="556"/>
    </location>
</feature>
<dbReference type="Gene3D" id="3.40.50.970">
    <property type="match status" value="2"/>
</dbReference>
<evidence type="ECO:0000259" key="5">
    <source>
        <dbReference type="Pfam" id="PF02775"/>
    </source>
</evidence>
<dbReference type="InterPro" id="IPR029035">
    <property type="entry name" value="DHS-like_NAD/FAD-binding_dom"/>
</dbReference>
<comment type="caution">
    <text evidence="7">The sequence shown here is derived from an EMBL/GenBank/DDBJ whole genome shotgun (WGS) entry which is preliminary data.</text>
</comment>
<dbReference type="PANTHER" id="PTHR18968:SF142">
    <property type="entry name" value="ACETOLACTATE SYNTHASE"/>
    <property type="match status" value="1"/>
</dbReference>
<dbReference type="Proteomes" id="UP000248557">
    <property type="component" value="Unassembled WGS sequence"/>
</dbReference>
<dbReference type="GO" id="GO:0050660">
    <property type="term" value="F:flavin adenine dinucleotide binding"/>
    <property type="evidence" value="ECO:0007669"/>
    <property type="project" value="TreeGrafter"/>
</dbReference>
<dbReference type="CDD" id="cd00568">
    <property type="entry name" value="TPP_enzymes"/>
    <property type="match status" value="1"/>
</dbReference>
<dbReference type="SUPFAM" id="SSF52518">
    <property type="entry name" value="Thiamin diphosphate-binding fold (THDP-binding)"/>
    <property type="match status" value="2"/>
</dbReference>
<dbReference type="Gene3D" id="3.40.50.1220">
    <property type="entry name" value="TPP-binding domain"/>
    <property type="match status" value="1"/>
</dbReference>
<organism evidence="7 8">
    <name type="scientific">Methanosphaera stadtmanae</name>
    <dbReference type="NCBI Taxonomy" id="2317"/>
    <lineage>
        <taxon>Archaea</taxon>
        <taxon>Methanobacteriati</taxon>
        <taxon>Methanobacteriota</taxon>
        <taxon>Methanomada group</taxon>
        <taxon>Methanobacteria</taxon>
        <taxon>Methanobacteriales</taxon>
        <taxon>Methanobacteriaceae</taxon>
        <taxon>Methanosphaera</taxon>
    </lineage>
</organism>
<dbReference type="PANTHER" id="PTHR18968">
    <property type="entry name" value="THIAMINE PYROPHOSPHATE ENZYMES"/>
    <property type="match status" value="1"/>
</dbReference>
<dbReference type="InterPro" id="IPR029061">
    <property type="entry name" value="THDP-binding"/>
</dbReference>
<dbReference type="InterPro" id="IPR012000">
    <property type="entry name" value="Thiamin_PyroP_enz_cen_dom"/>
</dbReference>
<dbReference type="CDD" id="cd07035">
    <property type="entry name" value="TPP_PYR_POX_like"/>
    <property type="match status" value="1"/>
</dbReference>
<sequence length="603" mass="67325">MKIRVADYIAEFLAENNIDTLFTVVGGGAMHLNDGFGHNEDIKCIYNHHEQACAIAAEGYYRMSNKLPAVCVTTGPGGTNALTGVLGAYLDSIPMLVISGQVKYEMTVDSTGLDLRQLGDQEWNIVSTVDSMTKYAYMIKNPNEIKYVLQKALYLATSGRPGPCWIDVPLDIQGAIIDTDDLIEFNEDELDIDLGVKVTKDTIETVISKLKSAKRPVIYAGSAIRTNNAHDEFLKLVNKLQIPVVNAWNATDSLEYDNKLTVGCGGSFGDRPANFAVQNSDLILSLGCRLSTRQVSFAYDKWAYDAYKIMVEIDKAEIEKPTINIDMPIQSDIGDFLEIFNKVLDEEYMGYEFNYNQWVDKCNEWKNKYPVCDKLKYQQKSPINVYAFLDTLSSNMMEYEKIVVANGSACACIHGYKLKKGQRLVVNSGVASMGYDLPAACGACFGIGKKRLVCVSGDGSIQMNLQELQTIVHHKLPIKLFVINNNGYQSIRITQRSFFERPFVGIGGDSGDVSFPQMKKIANAYSIPYYSCNDISKLDETVNKTLNHDGYVMCEIFVDTKQEFEPKSASKKLPDGKMVSAPLEDMKPFLPRDELEENMIIKK</sequence>
<evidence type="ECO:0000259" key="6">
    <source>
        <dbReference type="Pfam" id="PF02776"/>
    </source>
</evidence>
<evidence type="ECO:0000256" key="2">
    <source>
        <dbReference type="ARBA" id="ARBA00023052"/>
    </source>
</evidence>
<evidence type="ECO:0000256" key="3">
    <source>
        <dbReference type="RuleBase" id="RU362132"/>
    </source>
</evidence>
<dbReference type="FunFam" id="3.40.50.970:FF:000007">
    <property type="entry name" value="Acetolactate synthase"/>
    <property type="match status" value="1"/>
</dbReference>
<feature type="domain" description="Thiamine pyrophosphate enzyme N-terminal TPP-binding" evidence="6">
    <location>
        <begin position="4"/>
        <end position="108"/>
    </location>
</feature>
<keyword evidence="2 3" id="KW-0786">Thiamine pyrophosphate</keyword>
<reference evidence="7 8" key="1">
    <citation type="submission" date="2017-05" db="EMBL/GenBank/DDBJ databases">
        <title>Host range expansion of the Methanosphaera genus to humans and monogastric animals involves recent and extensive reduction in genome content.</title>
        <authorList>
            <person name="Hoedt E.C."/>
            <person name="Volmer J.G."/>
            <person name="Parks D.H."/>
            <person name="Rosewarne C.P."/>
            <person name="Denman S.E."/>
            <person name="Mcsweeney C.S."/>
            <person name="O Cuiv P."/>
            <person name="Hugenholtz P."/>
            <person name="Tyson G.W."/>
            <person name="Morrison M."/>
        </authorList>
    </citation>
    <scope>NUCLEOTIDE SEQUENCE [LARGE SCALE GENOMIC DNA]</scope>
    <source>
        <strain evidence="7 8">PA5</strain>
    </source>
</reference>
<comment type="similarity">
    <text evidence="1 3">Belongs to the TPP enzyme family.</text>
</comment>
<dbReference type="SUPFAM" id="SSF52467">
    <property type="entry name" value="DHS-like NAD/FAD-binding domain"/>
    <property type="match status" value="1"/>
</dbReference>
<gene>
    <name evidence="7" type="ORF">CA615_02575</name>
</gene>
<dbReference type="InterPro" id="IPR012001">
    <property type="entry name" value="Thiamin_PyroP_enz_TPP-bd_dom"/>
</dbReference>